<feature type="region of interest" description="Disordered" evidence="1">
    <location>
        <begin position="85"/>
        <end position="107"/>
    </location>
</feature>
<name>A0A835YWN9_9STRA</name>
<protein>
    <submittedName>
        <fullName evidence="2">Uncharacterized protein</fullName>
    </submittedName>
</protein>
<organism evidence="2 3">
    <name type="scientific">Tribonema minus</name>
    <dbReference type="NCBI Taxonomy" id="303371"/>
    <lineage>
        <taxon>Eukaryota</taxon>
        <taxon>Sar</taxon>
        <taxon>Stramenopiles</taxon>
        <taxon>Ochrophyta</taxon>
        <taxon>PX clade</taxon>
        <taxon>Xanthophyceae</taxon>
        <taxon>Tribonematales</taxon>
        <taxon>Tribonemataceae</taxon>
        <taxon>Tribonema</taxon>
    </lineage>
</organism>
<gene>
    <name evidence="2" type="ORF">JKP88DRAFT_225922</name>
</gene>
<sequence>MHTTGSERRACHARSQARVWVCMRLLASVLSTDHVARLPRFPTRGECWPYEHTNFPYEPIFRRAAARSGSSTVCIPCGTYLPSSGAACGTQRRHRTRQQAPVSRRLA</sequence>
<dbReference type="AlphaFoldDB" id="A0A835YWN9"/>
<accession>A0A835YWN9</accession>
<dbReference type="Proteomes" id="UP000664859">
    <property type="component" value="Unassembled WGS sequence"/>
</dbReference>
<evidence type="ECO:0000313" key="3">
    <source>
        <dbReference type="Proteomes" id="UP000664859"/>
    </source>
</evidence>
<keyword evidence="3" id="KW-1185">Reference proteome</keyword>
<evidence type="ECO:0000256" key="1">
    <source>
        <dbReference type="SAM" id="MobiDB-lite"/>
    </source>
</evidence>
<proteinExistence type="predicted"/>
<comment type="caution">
    <text evidence="2">The sequence shown here is derived from an EMBL/GenBank/DDBJ whole genome shotgun (WGS) entry which is preliminary data.</text>
</comment>
<evidence type="ECO:0000313" key="2">
    <source>
        <dbReference type="EMBL" id="KAG5177993.1"/>
    </source>
</evidence>
<dbReference type="EMBL" id="JAFCMP010000519">
    <property type="protein sequence ID" value="KAG5177993.1"/>
    <property type="molecule type" value="Genomic_DNA"/>
</dbReference>
<reference evidence="2" key="1">
    <citation type="submission" date="2021-02" db="EMBL/GenBank/DDBJ databases">
        <title>First Annotated Genome of the Yellow-green Alga Tribonema minus.</title>
        <authorList>
            <person name="Mahan K.M."/>
        </authorList>
    </citation>
    <scope>NUCLEOTIDE SEQUENCE</scope>
    <source>
        <strain evidence="2">UTEX B ZZ1240</strain>
    </source>
</reference>